<dbReference type="EMBL" id="CP144690">
    <property type="protein sequence ID" value="WVY92177.1"/>
    <property type="molecule type" value="Genomic_DNA"/>
</dbReference>
<keyword evidence="3" id="KW-1185">Reference proteome</keyword>
<dbReference type="Proteomes" id="UP001374535">
    <property type="component" value="Chromosome 11"/>
</dbReference>
<dbReference type="AlphaFoldDB" id="A0AAQ3MJD0"/>
<keyword evidence="1" id="KW-1133">Transmembrane helix</keyword>
<accession>A0AAQ3MJD0</accession>
<evidence type="ECO:0000313" key="2">
    <source>
        <dbReference type="EMBL" id="WVY92177.1"/>
    </source>
</evidence>
<name>A0AAQ3MJD0_VIGMU</name>
<reference evidence="2 3" key="1">
    <citation type="journal article" date="2023" name="Life. Sci Alliance">
        <title>Evolutionary insights into 3D genome organization and epigenetic landscape of Vigna mungo.</title>
        <authorList>
            <person name="Junaid A."/>
            <person name="Singh B."/>
            <person name="Bhatia S."/>
        </authorList>
    </citation>
    <scope>NUCLEOTIDE SEQUENCE [LARGE SCALE GENOMIC DNA]</scope>
    <source>
        <strain evidence="2">Urdbean</strain>
    </source>
</reference>
<evidence type="ECO:0000256" key="1">
    <source>
        <dbReference type="SAM" id="Phobius"/>
    </source>
</evidence>
<proteinExistence type="predicted"/>
<keyword evidence="1" id="KW-0472">Membrane</keyword>
<keyword evidence="1" id="KW-0812">Transmembrane</keyword>
<organism evidence="2 3">
    <name type="scientific">Vigna mungo</name>
    <name type="common">Black gram</name>
    <name type="synonym">Phaseolus mungo</name>
    <dbReference type="NCBI Taxonomy" id="3915"/>
    <lineage>
        <taxon>Eukaryota</taxon>
        <taxon>Viridiplantae</taxon>
        <taxon>Streptophyta</taxon>
        <taxon>Embryophyta</taxon>
        <taxon>Tracheophyta</taxon>
        <taxon>Spermatophyta</taxon>
        <taxon>Magnoliopsida</taxon>
        <taxon>eudicotyledons</taxon>
        <taxon>Gunneridae</taxon>
        <taxon>Pentapetalae</taxon>
        <taxon>rosids</taxon>
        <taxon>fabids</taxon>
        <taxon>Fabales</taxon>
        <taxon>Fabaceae</taxon>
        <taxon>Papilionoideae</taxon>
        <taxon>50 kb inversion clade</taxon>
        <taxon>NPAAA clade</taxon>
        <taxon>indigoferoid/millettioid clade</taxon>
        <taxon>Phaseoleae</taxon>
        <taxon>Vigna</taxon>
    </lineage>
</organism>
<sequence length="106" mass="12115">MWWSTSLFYEGTTIVGFAYMGFFMRSSYSCSPFAPVWCALGLTLDSLFWTGLTSYLLLLDLLVSSSWSCVVSSWTRVCMMSVCYFTEQQNLMLAHSRAIQSCIFFV</sequence>
<protein>
    <submittedName>
        <fullName evidence="2">Uncharacterized protein</fullName>
    </submittedName>
</protein>
<evidence type="ECO:0000313" key="3">
    <source>
        <dbReference type="Proteomes" id="UP001374535"/>
    </source>
</evidence>
<feature type="transmembrane region" description="Helical" evidence="1">
    <location>
        <begin position="6"/>
        <end position="24"/>
    </location>
</feature>
<gene>
    <name evidence="2" type="ORF">V8G54_037691</name>
</gene>